<dbReference type="OrthoDB" id="41588at2759"/>
<comment type="caution">
    <text evidence="9">The sequence shown here is derived from an EMBL/GenBank/DDBJ whole genome shotgun (WGS) entry which is preliminary data.</text>
</comment>
<dbReference type="InterPro" id="IPR026907">
    <property type="entry name" value="GCIP-like"/>
</dbReference>
<sequence length="326" mass="36793">MLNQITMAESLRNVFHVVIGNMQQALQQLEGGEGMDKSDCEFNLDDFWLKLRVAAKCISNEVTKLCLTFSKPPLPSVTELREMLKVLETAYLEMLSTFYSLPKCCGLMLRKEVNMTVLQIMESLTTVVLSLQEKGDKAQKNRLMLTGRVWDACEAVESLPQNNFQVTCKIMQREEGLVLDAVQEIEEEVAADQSDNNKTWNHKDRELLFPCIGLVKAARSSLKRTDTALRMKGKSETEQQVSQLDDLVSGVKKISPAVDDLISSLYPPMNKDAVRSTAAVLKTQIQALLHMVKQSHYTNEEDNSWIEFLLNAVDHNNNKLQPLLVS</sequence>
<dbReference type="EMBL" id="NEVH01016296">
    <property type="protein sequence ID" value="PNF25960.1"/>
    <property type="molecule type" value="Genomic_DNA"/>
</dbReference>
<organism evidence="9 10">
    <name type="scientific">Cryptotermes secundus</name>
    <dbReference type="NCBI Taxonomy" id="105785"/>
    <lineage>
        <taxon>Eukaryota</taxon>
        <taxon>Metazoa</taxon>
        <taxon>Ecdysozoa</taxon>
        <taxon>Arthropoda</taxon>
        <taxon>Hexapoda</taxon>
        <taxon>Insecta</taxon>
        <taxon>Pterygota</taxon>
        <taxon>Neoptera</taxon>
        <taxon>Polyneoptera</taxon>
        <taxon>Dictyoptera</taxon>
        <taxon>Blattodea</taxon>
        <taxon>Blattoidea</taxon>
        <taxon>Termitoidae</taxon>
        <taxon>Kalotermitidae</taxon>
        <taxon>Cryptotermitinae</taxon>
        <taxon>Cryptotermes</taxon>
    </lineage>
</organism>
<evidence type="ECO:0000256" key="1">
    <source>
        <dbReference type="ARBA" id="ARBA00004123"/>
    </source>
</evidence>
<evidence type="ECO:0000256" key="2">
    <source>
        <dbReference type="ARBA" id="ARBA00004496"/>
    </source>
</evidence>
<dbReference type="STRING" id="105785.A0A2J7QBJ5"/>
<keyword evidence="6" id="KW-0131">Cell cycle</keyword>
<keyword evidence="10" id="KW-1185">Reference proteome</keyword>
<evidence type="ECO:0000313" key="9">
    <source>
        <dbReference type="EMBL" id="PNF25960.1"/>
    </source>
</evidence>
<dbReference type="AlphaFoldDB" id="A0A2J7QBJ5"/>
<accession>A0A2J7QBJ5</accession>
<dbReference type="GO" id="GO:0005634">
    <property type="term" value="C:nucleus"/>
    <property type="evidence" value="ECO:0007669"/>
    <property type="project" value="UniProtKB-SubCell"/>
</dbReference>
<dbReference type="InterPro" id="IPR049317">
    <property type="entry name" value="GCIP-like_N"/>
</dbReference>
<proteinExistence type="inferred from homology"/>
<dbReference type="InterPro" id="IPR049318">
    <property type="entry name" value="GCIP_C"/>
</dbReference>
<dbReference type="Pfam" id="PF13324">
    <property type="entry name" value="GCIP_N"/>
    <property type="match status" value="1"/>
</dbReference>
<evidence type="ECO:0000313" key="10">
    <source>
        <dbReference type="Proteomes" id="UP000235965"/>
    </source>
</evidence>
<keyword evidence="4" id="KW-0963">Cytoplasm</keyword>
<gene>
    <name evidence="9" type="ORF">B7P43_G06373</name>
</gene>
<dbReference type="Pfam" id="PF20936">
    <property type="entry name" value="GCIP_C"/>
    <property type="match status" value="1"/>
</dbReference>
<feature type="domain" description="Cyclin-D1-binding protein 1-like N-terminal" evidence="7">
    <location>
        <begin position="51"/>
        <end position="187"/>
    </location>
</feature>
<dbReference type="Proteomes" id="UP000235965">
    <property type="component" value="Unassembled WGS sequence"/>
</dbReference>
<comment type="similarity">
    <text evidence="3">Belongs to the CCNDBP1 family.</text>
</comment>
<dbReference type="Gene3D" id="1.20.1420.10">
    <property type="entry name" value="Talin, central domain"/>
    <property type="match status" value="1"/>
</dbReference>
<evidence type="ECO:0000259" key="8">
    <source>
        <dbReference type="Pfam" id="PF20936"/>
    </source>
</evidence>
<comment type="subcellular location">
    <subcellularLocation>
        <location evidence="2">Cytoplasm</location>
    </subcellularLocation>
    <subcellularLocation>
        <location evidence="1">Nucleus</location>
    </subcellularLocation>
</comment>
<evidence type="ECO:0000256" key="6">
    <source>
        <dbReference type="ARBA" id="ARBA00023306"/>
    </source>
</evidence>
<evidence type="ECO:0000256" key="4">
    <source>
        <dbReference type="ARBA" id="ARBA00022490"/>
    </source>
</evidence>
<feature type="domain" description="Cyclin-D1-binding protein 1-like C-terminal" evidence="8">
    <location>
        <begin position="192"/>
        <end position="289"/>
    </location>
</feature>
<dbReference type="PANTHER" id="PTHR15492:SF1">
    <property type="entry name" value="CYCLIN-D1-BINDING PROTEIN 1"/>
    <property type="match status" value="1"/>
</dbReference>
<protein>
    <submittedName>
        <fullName evidence="9">Cyclin-D1-binding protein 1-like protein</fullName>
    </submittedName>
</protein>
<evidence type="ECO:0000256" key="3">
    <source>
        <dbReference type="ARBA" id="ARBA00008940"/>
    </source>
</evidence>
<reference evidence="9 10" key="1">
    <citation type="submission" date="2017-12" db="EMBL/GenBank/DDBJ databases">
        <title>Hemimetabolous genomes reveal molecular basis of termite eusociality.</title>
        <authorList>
            <person name="Harrison M.C."/>
            <person name="Jongepier E."/>
            <person name="Robertson H.M."/>
            <person name="Arning N."/>
            <person name="Bitard-Feildel T."/>
            <person name="Chao H."/>
            <person name="Childers C.P."/>
            <person name="Dinh H."/>
            <person name="Doddapaneni H."/>
            <person name="Dugan S."/>
            <person name="Gowin J."/>
            <person name="Greiner C."/>
            <person name="Han Y."/>
            <person name="Hu H."/>
            <person name="Hughes D.S.T."/>
            <person name="Huylmans A.-K."/>
            <person name="Kemena C."/>
            <person name="Kremer L.P.M."/>
            <person name="Lee S.L."/>
            <person name="Lopez-Ezquerra A."/>
            <person name="Mallet L."/>
            <person name="Monroy-Kuhn J.M."/>
            <person name="Moser A."/>
            <person name="Murali S.C."/>
            <person name="Muzny D.M."/>
            <person name="Otani S."/>
            <person name="Piulachs M.-D."/>
            <person name="Poelchau M."/>
            <person name="Qu J."/>
            <person name="Schaub F."/>
            <person name="Wada-Katsumata A."/>
            <person name="Worley K.C."/>
            <person name="Xie Q."/>
            <person name="Ylla G."/>
            <person name="Poulsen M."/>
            <person name="Gibbs R.A."/>
            <person name="Schal C."/>
            <person name="Richards S."/>
            <person name="Belles X."/>
            <person name="Korb J."/>
            <person name="Bornberg-Bauer E."/>
        </authorList>
    </citation>
    <scope>NUCLEOTIDE SEQUENCE [LARGE SCALE GENOMIC DNA]</scope>
    <source>
        <tissue evidence="9">Whole body</tissue>
    </source>
</reference>
<dbReference type="Gene3D" id="1.20.1410.10">
    <property type="entry name" value="I/LWEQ domain"/>
    <property type="match status" value="1"/>
</dbReference>
<dbReference type="GO" id="GO:0005737">
    <property type="term" value="C:cytoplasm"/>
    <property type="evidence" value="ECO:0007669"/>
    <property type="project" value="UniProtKB-SubCell"/>
</dbReference>
<dbReference type="PANTHER" id="PTHR15492">
    <property type="entry name" value="CYCLIN D1-BINDING PROTEIN 1"/>
    <property type="match status" value="1"/>
</dbReference>
<keyword evidence="5" id="KW-0539">Nucleus</keyword>
<evidence type="ECO:0000259" key="7">
    <source>
        <dbReference type="Pfam" id="PF13324"/>
    </source>
</evidence>
<dbReference type="InParanoid" id="A0A2J7QBJ5"/>
<name>A0A2J7QBJ5_9NEOP</name>
<evidence type="ECO:0000256" key="5">
    <source>
        <dbReference type="ARBA" id="ARBA00023242"/>
    </source>
</evidence>